<name>A0A1D8FWK1_9ACTN</name>
<evidence type="ECO:0000313" key="2">
    <source>
        <dbReference type="EMBL" id="AOT57590.1"/>
    </source>
</evidence>
<dbReference type="Pfam" id="PF25637">
    <property type="entry name" value="DUF7942"/>
    <property type="match status" value="1"/>
</dbReference>
<evidence type="ECO:0000256" key="1">
    <source>
        <dbReference type="SAM" id="Phobius"/>
    </source>
</evidence>
<accession>A0A1D8FWK1</accession>
<keyword evidence="1" id="KW-0472">Membrane</keyword>
<dbReference type="STRING" id="285473.A4G23_00379"/>
<dbReference type="InterPro" id="IPR057702">
    <property type="entry name" value="DUF7942"/>
</dbReference>
<feature type="transmembrane region" description="Helical" evidence="1">
    <location>
        <begin position="17"/>
        <end position="39"/>
    </location>
</feature>
<feature type="transmembrane region" description="Helical" evidence="1">
    <location>
        <begin position="51"/>
        <end position="72"/>
    </location>
</feature>
<evidence type="ECO:0000313" key="3">
    <source>
        <dbReference type="Proteomes" id="UP000095349"/>
    </source>
</evidence>
<keyword evidence="1" id="KW-0812">Transmembrane</keyword>
<reference evidence="2 3" key="1">
    <citation type="submission" date="2016-09" db="EMBL/GenBank/DDBJ databases">
        <title>Streptomyces rubrolavendulae MJM4426 Genome sequencing and assembly.</title>
        <authorList>
            <person name="Kim J.-G."/>
        </authorList>
    </citation>
    <scope>NUCLEOTIDE SEQUENCE [LARGE SCALE GENOMIC DNA]</scope>
    <source>
        <strain evidence="2 3">MJM4426</strain>
    </source>
</reference>
<dbReference type="AlphaFoldDB" id="A0A1D8FWK1"/>
<dbReference type="RefSeq" id="WP_031133164.1">
    <property type="nucleotide sequence ID" value="NZ_CP017316.1"/>
</dbReference>
<dbReference type="EMBL" id="CP017316">
    <property type="protein sequence ID" value="AOT57590.1"/>
    <property type="molecule type" value="Genomic_DNA"/>
</dbReference>
<organism evidence="2 3">
    <name type="scientific">Streptomyces rubrolavendulae</name>
    <dbReference type="NCBI Taxonomy" id="285473"/>
    <lineage>
        <taxon>Bacteria</taxon>
        <taxon>Bacillati</taxon>
        <taxon>Actinomycetota</taxon>
        <taxon>Actinomycetes</taxon>
        <taxon>Kitasatosporales</taxon>
        <taxon>Streptomycetaceae</taxon>
        <taxon>Streptomyces</taxon>
    </lineage>
</organism>
<keyword evidence="3" id="KW-1185">Reference proteome</keyword>
<protein>
    <submittedName>
        <fullName evidence="2">Uncharacterized protein</fullName>
    </submittedName>
</protein>
<dbReference type="KEGG" id="srn:A4G23_00379"/>
<feature type="transmembrane region" description="Helical" evidence="1">
    <location>
        <begin position="84"/>
        <end position="108"/>
    </location>
</feature>
<dbReference type="NCBIfam" id="NF046119">
    <property type="entry name" value="memb_SCO4225"/>
    <property type="match status" value="1"/>
</dbReference>
<proteinExistence type="predicted"/>
<dbReference type="GeneID" id="91401826"/>
<dbReference type="Proteomes" id="UP000095349">
    <property type="component" value="Chromosome"/>
</dbReference>
<sequence length="121" mass="12325">MTPHRTLGTLPRTAARLAFGNIASGVYLAVVAVVGALVAHDLLLTEHEDASFAAVWLVLVAAPAMPALLAGGALAGDAALASPWFFWAAFAVAVFLQSLAVGALARLVTGAPRRQARPQGG</sequence>
<dbReference type="PATRIC" id="fig|285473.5.peg.416"/>
<gene>
    <name evidence="2" type="ORF">A4G23_00379</name>
</gene>
<keyword evidence="1" id="KW-1133">Transmembrane helix</keyword>